<name>A0A382TMJ5_9ZZZZ</name>
<dbReference type="EMBL" id="UINC01137571">
    <property type="protein sequence ID" value="SVD22992.1"/>
    <property type="molecule type" value="Genomic_DNA"/>
</dbReference>
<gene>
    <name evidence="1" type="ORF">METZ01_LOCUS375846</name>
</gene>
<accession>A0A382TMJ5</accession>
<proteinExistence type="predicted"/>
<organism evidence="1">
    <name type="scientific">marine metagenome</name>
    <dbReference type="NCBI Taxonomy" id="408172"/>
    <lineage>
        <taxon>unclassified sequences</taxon>
        <taxon>metagenomes</taxon>
        <taxon>ecological metagenomes</taxon>
    </lineage>
</organism>
<sequence>MAGSSSLETFRTLVLNPTILGFFGGLFEVIGIRVVDTGEEFTCRLRGDAAEFAEGIDESGVDFVVEIQAFQVERLASHIRTGELDEVEKFRVLTNVFGPVANSGFNNPAVGMFMTGRFFSWFIKRRNITHMHLRSPDPGQEPDVEYSLLFVNRQWLLVPGLHGTPERIFEIDIERGLALHRELVAATRAADWRRWMAFAGWYKRWRDEVEVT</sequence>
<protein>
    <submittedName>
        <fullName evidence="1">Uncharacterized protein</fullName>
    </submittedName>
</protein>
<dbReference type="AlphaFoldDB" id="A0A382TMJ5"/>
<reference evidence="1" key="1">
    <citation type="submission" date="2018-05" db="EMBL/GenBank/DDBJ databases">
        <authorList>
            <person name="Lanie J.A."/>
            <person name="Ng W.-L."/>
            <person name="Kazmierczak K.M."/>
            <person name="Andrzejewski T.M."/>
            <person name="Davidsen T.M."/>
            <person name="Wayne K.J."/>
            <person name="Tettelin H."/>
            <person name="Glass J.I."/>
            <person name="Rusch D."/>
            <person name="Podicherti R."/>
            <person name="Tsui H.-C.T."/>
            <person name="Winkler M.E."/>
        </authorList>
    </citation>
    <scope>NUCLEOTIDE SEQUENCE</scope>
</reference>
<evidence type="ECO:0000313" key="1">
    <source>
        <dbReference type="EMBL" id="SVD22992.1"/>
    </source>
</evidence>